<dbReference type="InterPro" id="IPR009057">
    <property type="entry name" value="Homeodomain-like_sf"/>
</dbReference>
<accession>A0ABZ1RIM5</accession>
<reference evidence="4" key="1">
    <citation type="submission" date="2022-10" db="EMBL/GenBank/DDBJ databases">
        <title>The complete genomes of actinobacterial strains from the NBC collection.</title>
        <authorList>
            <person name="Joergensen T.S."/>
            <person name="Alvarez Arevalo M."/>
            <person name="Sterndorff E.B."/>
            <person name="Faurdal D."/>
            <person name="Vuksanovic O."/>
            <person name="Mourched A.-S."/>
            <person name="Charusanti P."/>
            <person name="Shaw S."/>
            <person name="Blin K."/>
            <person name="Weber T."/>
        </authorList>
    </citation>
    <scope>NUCLEOTIDE SEQUENCE</scope>
    <source>
        <strain evidence="4">NBC_00283</strain>
    </source>
</reference>
<dbReference type="Gene3D" id="1.10.357.10">
    <property type="entry name" value="Tetracycline Repressor, domain 2"/>
    <property type="match status" value="1"/>
</dbReference>
<dbReference type="Proteomes" id="UP001432075">
    <property type="component" value="Chromosome"/>
</dbReference>
<keyword evidence="5" id="KW-1185">Reference proteome</keyword>
<dbReference type="InterPro" id="IPR001647">
    <property type="entry name" value="HTH_TetR"/>
</dbReference>
<dbReference type="EMBL" id="CP108057">
    <property type="protein sequence ID" value="WUO46660.1"/>
    <property type="molecule type" value="Genomic_DNA"/>
</dbReference>
<evidence type="ECO:0000313" key="5">
    <source>
        <dbReference type="Proteomes" id="UP001432075"/>
    </source>
</evidence>
<sequence length="187" mass="19467">MPAARESLLEAAGAALSARPWPAVRMVDVAAAAGVSRQTLYNEFGGKAGLGRALVRREADRYLSGVDRALAAPAEQGERLAAVAEWTVRAARAHPLVRALLTGFWDGSLPVPPGEPARPGAAALGPGDLTRAVRERAALALTPEDGARQAELALRLALSYVIVPGEEPGIGELLRLLSAPSRTAGDR</sequence>
<dbReference type="PANTHER" id="PTHR30055">
    <property type="entry name" value="HTH-TYPE TRANSCRIPTIONAL REGULATOR RUTR"/>
    <property type="match status" value="1"/>
</dbReference>
<proteinExistence type="predicted"/>
<gene>
    <name evidence="4" type="ORF">OHU17_12860</name>
</gene>
<evidence type="ECO:0000313" key="4">
    <source>
        <dbReference type="EMBL" id="WUO46660.1"/>
    </source>
</evidence>
<dbReference type="PANTHER" id="PTHR30055:SF146">
    <property type="entry name" value="HTH-TYPE TRANSCRIPTIONAL DUAL REGULATOR CECR"/>
    <property type="match status" value="1"/>
</dbReference>
<evidence type="ECO:0000259" key="3">
    <source>
        <dbReference type="PROSITE" id="PS50977"/>
    </source>
</evidence>
<dbReference type="Pfam" id="PF00440">
    <property type="entry name" value="TetR_N"/>
    <property type="match status" value="1"/>
</dbReference>
<name>A0ABZ1RIM5_9ACTN</name>
<dbReference type="InterPro" id="IPR050109">
    <property type="entry name" value="HTH-type_TetR-like_transc_reg"/>
</dbReference>
<protein>
    <submittedName>
        <fullName evidence="4">TetR/AcrR family transcriptional regulator</fullName>
    </submittedName>
</protein>
<dbReference type="RefSeq" id="WP_328775889.1">
    <property type="nucleotide sequence ID" value="NZ_CP108057.1"/>
</dbReference>
<keyword evidence="1 2" id="KW-0238">DNA-binding</keyword>
<evidence type="ECO:0000256" key="1">
    <source>
        <dbReference type="ARBA" id="ARBA00023125"/>
    </source>
</evidence>
<dbReference type="SUPFAM" id="SSF46689">
    <property type="entry name" value="Homeodomain-like"/>
    <property type="match status" value="1"/>
</dbReference>
<organism evidence="4 5">
    <name type="scientific">Streptomyces goshikiensis</name>
    <dbReference type="NCBI Taxonomy" id="1942"/>
    <lineage>
        <taxon>Bacteria</taxon>
        <taxon>Bacillati</taxon>
        <taxon>Actinomycetota</taxon>
        <taxon>Actinomycetes</taxon>
        <taxon>Kitasatosporales</taxon>
        <taxon>Streptomycetaceae</taxon>
        <taxon>Streptomyces</taxon>
    </lineage>
</organism>
<dbReference type="PROSITE" id="PS50977">
    <property type="entry name" value="HTH_TETR_2"/>
    <property type="match status" value="1"/>
</dbReference>
<feature type="DNA-binding region" description="H-T-H motif" evidence="2">
    <location>
        <begin position="25"/>
        <end position="44"/>
    </location>
</feature>
<feature type="domain" description="HTH tetR-type" evidence="3">
    <location>
        <begin position="2"/>
        <end position="62"/>
    </location>
</feature>
<evidence type="ECO:0000256" key="2">
    <source>
        <dbReference type="PROSITE-ProRule" id="PRU00335"/>
    </source>
</evidence>